<dbReference type="EMBL" id="OQ319936">
    <property type="protein sequence ID" value="WFG37551.1"/>
    <property type="molecule type" value="Genomic_DNA"/>
</dbReference>
<sequence>MRLEVPYTVPIETHKASPKLEGLAKWQRQI</sequence>
<evidence type="ECO:0000313" key="2">
    <source>
        <dbReference type="Proteomes" id="UP001216637"/>
    </source>
</evidence>
<organism evidence="1 2">
    <name type="scientific">Pseudomonas phage 20Sep416</name>
    <dbReference type="NCBI Taxonomy" id="3028488"/>
    <lineage>
        <taxon>Viruses</taxon>
        <taxon>Duplodnaviria</taxon>
        <taxon>Heunggongvirae</taxon>
        <taxon>Uroviricota</taxon>
        <taxon>Caudoviricetes</taxon>
        <taxon>Vandenendeviridae</taxon>
        <taxon>Skurskavirinae</taxon>
        <taxon>Pakpunavirus</taxon>
        <taxon>Pakpunavirus pv20Sep416</taxon>
    </lineage>
</organism>
<dbReference type="Proteomes" id="UP001216637">
    <property type="component" value="Segment"/>
</dbReference>
<proteinExistence type="predicted"/>
<protein>
    <submittedName>
        <fullName evidence="1">Uncharacterized protein</fullName>
    </submittedName>
</protein>
<keyword evidence="2" id="KW-1185">Reference proteome</keyword>
<gene>
    <name evidence="1" type="ORF">20Sep416_00056</name>
</gene>
<evidence type="ECO:0000313" key="1">
    <source>
        <dbReference type="EMBL" id="WFG37551.1"/>
    </source>
</evidence>
<accession>A0AAF0FK14</accession>
<name>A0AAF0FK14_9CAUD</name>
<reference evidence="1 2" key="1">
    <citation type="submission" date="2023-01" db="EMBL/GenBank/DDBJ databases">
        <authorList>
            <person name="Vainberg Slutskin I."/>
        </authorList>
    </citation>
    <scope>NUCLEOTIDE SEQUENCE [LARGE SCALE GENOMIC DNA]</scope>
</reference>